<proteinExistence type="predicted"/>
<comment type="caution">
    <text evidence="2">The sequence shown here is derived from an EMBL/GenBank/DDBJ whole genome shotgun (WGS) entry which is preliminary data.</text>
</comment>
<dbReference type="Proteomes" id="UP001501266">
    <property type="component" value="Unassembled WGS sequence"/>
</dbReference>
<evidence type="ECO:0000313" key="2">
    <source>
        <dbReference type="EMBL" id="GAA1421119.1"/>
    </source>
</evidence>
<sequence length="91" mass="10329">MIPSQPEPPRSRAERRRARDVTTIDGDVEQLELDELLAERADAFAARVGFDPRASAGRMRWCRVRPQGAQAGREVDELAERQLMRGGRWLA</sequence>
<organism evidence="2 3">
    <name type="scientific">Agrococcus citreus</name>
    <dbReference type="NCBI Taxonomy" id="84643"/>
    <lineage>
        <taxon>Bacteria</taxon>
        <taxon>Bacillati</taxon>
        <taxon>Actinomycetota</taxon>
        <taxon>Actinomycetes</taxon>
        <taxon>Micrococcales</taxon>
        <taxon>Microbacteriaceae</taxon>
        <taxon>Agrococcus</taxon>
    </lineage>
</organism>
<evidence type="ECO:0000313" key="3">
    <source>
        <dbReference type="Proteomes" id="UP001501266"/>
    </source>
</evidence>
<evidence type="ECO:0000256" key="1">
    <source>
        <dbReference type="SAM" id="MobiDB-lite"/>
    </source>
</evidence>
<feature type="region of interest" description="Disordered" evidence="1">
    <location>
        <begin position="1"/>
        <end position="23"/>
    </location>
</feature>
<dbReference type="InterPro" id="IPR012349">
    <property type="entry name" value="Split_barrel_FMN-bd"/>
</dbReference>
<keyword evidence="3" id="KW-1185">Reference proteome</keyword>
<reference evidence="2 3" key="1">
    <citation type="journal article" date="2019" name="Int. J. Syst. Evol. Microbiol.">
        <title>The Global Catalogue of Microorganisms (GCM) 10K type strain sequencing project: providing services to taxonomists for standard genome sequencing and annotation.</title>
        <authorList>
            <consortium name="The Broad Institute Genomics Platform"/>
            <consortium name="The Broad Institute Genome Sequencing Center for Infectious Disease"/>
            <person name="Wu L."/>
            <person name="Ma J."/>
        </authorList>
    </citation>
    <scope>NUCLEOTIDE SEQUENCE [LARGE SCALE GENOMIC DNA]</scope>
    <source>
        <strain evidence="2 3">JCM 12398</strain>
    </source>
</reference>
<gene>
    <name evidence="2" type="ORF">GCM10009640_11490</name>
</gene>
<protein>
    <submittedName>
        <fullName evidence="2">Uncharacterized protein</fullName>
    </submittedName>
</protein>
<dbReference type="Gene3D" id="2.30.110.10">
    <property type="entry name" value="Electron Transport, Fmn-binding Protein, Chain A"/>
    <property type="match status" value="1"/>
</dbReference>
<name>A0ABN1YSG8_9MICO</name>
<dbReference type="RefSeq" id="WP_343918309.1">
    <property type="nucleotide sequence ID" value="NZ_BAAAKK010000003.1"/>
</dbReference>
<feature type="compositionally biased region" description="Basic and acidic residues" evidence="1">
    <location>
        <begin position="9"/>
        <end position="22"/>
    </location>
</feature>
<dbReference type="EMBL" id="BAAAKK010000003">
    <property type="protein sequence ID" value="GAA1421119.1"/>
    <property type="molecule type" value="Genomic_DNA"/>
</dbReference>
<accession>A0ABN1YSG8</accession>